<dbReference type="EMBL" id="LWCA01000142">
    <property type="protein sequence ID" value="OAF70494.1"/>
    <property type="molecule type" value="Genomic_DNA"/>
</dbReference>
<accession>A0A177BAN2</accession>
<name>A0A177BAN2_9BILA</name>
<dbReference type="AlphaFoldDB" id="A0A177BAN2"/>
<dbReference type="OrthoDB" id="424572at2759"/>
<gene>
    <name evidence="1" type="ORF">A3Q56_01740</name>
</gene>
<proteinExistence type="predicted"/>
<comment type="caution">
    <text evidence="1">The sequence shown here is derived from an EMBL/GenBank/DDBJ whole genome shotgun (WGS) entry which is preliminary data.</text>
</comment>
<protein>
    <submittedName>
        <fullName evidence="1">Uncharacterized protein</fullName>
    </submittedName>
</protein>
<keyword evidence="2" id="KW-1185">Reference proteome</keyword>
<evidence type="ECO:0000313" key="1">
    <source>
        <dbReference type="EMBL" id="OAF70494.1"/>
    </source>
</evidence>
<evidence type="ECO:0000313" key="2">
    <source>
        <dbReference type="Proteomes" id="UP000078046"/>
    </source>
</evidence>
<reference evidence="1 2" key="1">
    <citation type="submission" date="2016-04" db="EMBL/GenBank/DDBJ databases">
        <title>The genome of Intoshia linei affirms orthonectids as highly simplified spiralians.</title>
        <authorList>
            <person name="Mikhailov K.V."/>
            <person name="Slusarev G.S."/>
            <person name="Nikitin M.A."/>
            <person name="Logacheva M.D."/>
            <person name="Penin A."/>
            <person name="Aleoshin V."/>
            <person name="Panchin Y.V."/>
        </authorList>
    </citation>
    <scope>NUCLEOTIDE SEQUENCE [LARGE SCALE GENOMIC DNA]</scope>
    <source>
        <strain evidence="1">Intl2013</strain>
        <tissue evidence="1">Whole animal</tissue>
    </source>
</reference>
<organism evidence="1 2">
    <name type="scientific">Intoshia linei</name>
    <dbReference type="NCBI Taxonomy" id="1819745"/>
    <lineage>
        <taxon>Eukaryota</taxon>
        <taxon>Metazoa</taxon>
        <taxon>Spiralia</taxon>
        <taxon>Lophotrochozoa</taxon>
        <taxon>Mesozoa</taxon>
        <taxon>Orthonectida</taxon>
        <taxon>Rhopaluridae</taxon>
        <taxon>Intoshia</taxon>
    </lineage>
</organism>
<dbReference type="Proteomes" id="UP000078046">
    <property type="component" value="Unassembled WGS sequence"/>
</dbReference>
<sequence>MAKNEYVTNKPRGIVDLGILLMSEFSKRHKEIYHTLIWGKADKTNEVKPNVQFLLDLTFEWITKSNLKKLVIVYDEDENELIGISKGMTKKIEKYREHMMHEKNEMIEFRFFPVAECDSMGDVIRELHDKRLLRESFLVVQNGFISSKPLNEFIYKHR</sequence>